<accession>A0A494XXV4</accession>
<dbReference type="NCBIfam" id="NF005426">
    <property type="entry name" value="PRK07008.1"/>
    <property type="match status" value="1"/>
</dbReference>
<dbReference type="AlphaFoldDB" id="A0A494XXV4"/>
<gene>
    <name evidence="7" type="ORF">D7S86_14050</name>
</gene>
<dbReference type="InterPro" id="IPR045851">
    <property type="entry name" value="AMP-bd_C_sf"/>
</dbReference>
<dbReference type="GO" id="GO:0016874">
    <property type="term" value="F:ligase activity"/>
    <property type="evidence" value="ECO:0007669"/>
    <property type="project" value="UniProtKB-KW"/>
</dbReference>
<comment type="caution">
    <text evidence="7">The sequence shown here is derived from an EMBL/GenBank/DDBJ whole genome shotgun (WGS) entry which is preliminary data.</text>
</comment>
<reference evidence="7 8" key="1">
    <citation type="submission" date="2018-10" db="EMBL/GenBank/DDBJ databases">
        <title>Robbsia sp. DHC34, isolated from soil.</title>
        <authorList>
            <person name="Gao Z.-H."/>
            <person name="Qiu L.-H."/>
        </authorList>
    </citation>
    <scope>NUCLEOTIDE SEQUENCE [LARGE SCALE GENOMIC DNA]</scope>
    <source>
        <strain evidence="7 8">DHC34</strain>
    </source>
</reference>
<dbReference type="SUPFAM" id="SSF56801">
    <property type="entry name" value="Acetyl-CoA synthetase-like"/>
    <property type="match status" value="1"/>
</dbReference>
<dbReference type="PROSITE" id="PS00455">
    <property type="entry name" value="AMP_BINDING"/>
    <property type="match status" value="1"/>
</dbReference>
<dbReference type="FunFam" id="3.30.300.30:FF:000008">
    <property type="entry name" value="2,3-dihydroxybenzoate-AMP ligase"/>
    <property type="match status" value="1"/>
</dbReference>
<dbReference type="InterPro" id="IPR025110">
    <property type="entry name" value="AMP-bd_C"/>
</dbReference>
<dbReference type="Pfam" id="PF00501">
    <property type="entry name" value="AMP-binding"/>
    <property type="match status" value="1"/>
</dbReference>
<dbReference type="Proteomes" id="UP000270342">
    <property type="component" value="Unassembled WGS sequence"/>
</dbReference>
<keyword evidence="3" id="KW-0276">Fatty acid metabolism</keyword>
<dbReference type="GO" id="GO:0006631">
    <property type="term" value="P:fatty acid metabolic process"/>
    <property type="evidence" value="ECO:0007669"/>
    <property type="project" value="UniProtKB-KW"/>
</dbReference>
<evidence type="ECO:0000259" key="5">
    <source>
        <dbReference type="Pfam" id="PF00501"/>
    </source>
</evidence>
<keyword evidence="8" id="KW-1185">Reference proteome</keyword>
<feature type="domain" description="AMP-dependent synthetase/ligase" evidence="5">
    <location>
        <begin position="32"/>
        <end position="414"/>
    </location>
</feature>
<proteinExistence type="inferred from homology"/>
<dbReference type="PANTHER" id="PTHR43859:SF4">
    <property type="entry name" value="BUTANOATE--COA LIGASE AAE1-RELATED"/>
    <property type="match status" value="1"/>
</dbReference>
<evidence type="ECO:0000256" key="3">
    <source>
        <dbReference type="ARBA" id="ARBA00022832"/>
    </source>
</evidence>
<evidence type="ECO:0000259" key="6">
    <source>
        <dbReference type="Pfam" id="PF13193"/>
    </source>
</evidence>
<dbReference type="InterPro" id="IPR042099">
    <property type="entry name" value="ANL_N_sf"/>
</dbReference>
<feature type="domain" description="AMP-binding enzyme C-terminal" evidence="6">
    <location>
        <begin position="463"/>
        <end position="537"/>
    </location>
</feature>
<evidence type="ECO:0000256" key="1">
    <source>
        <dbReference type="ARBA" id="ARBA00006432"/>
    </source>
</evidence>
<keyword evidence="2 7" id="KW-0436">Ligase</keyword>
<dbReference type="NCBIfam" id="NF004837">
    <property type="entry name" value="PRK06187.1"/>
    <property type="match status" value="1"/>
</dbReference>
<dbReference type="InterPro" id="IPR020845">
    <property type="entry name" value="AMP-binding_CS"/>
</dbReference>
<organism evidence="7 8">
    <name type="scientific">Pararobbsia silviterrae</name>
    <dbReference type="NCBI Taxonomy" id="1792498"/>
    <lineage>
        <taxon>Bacteria</taxon>
        <taxon>Pseudomonadati</taxon>
        <taxon>Pseudomonadota</taxon>
        <taxon>Betaproteobacteria</taxon>
        <taxon>Burkholderiales</taxon>
        <taxon>Burkholderiaceae</taxon>
        <taxon>Pararobbsia</taxon>
    </lineage>
</organism>
<comment type="similarity">
    <text evidence="1">Belongs to the ATP-dependent AMP-binding enzyme family.</text>
</comment>
<dbReference type="CDD" id="cd12119">
    <property type="entry name" value="ttLC_FACS_AlkK_like"/>
    <property type="match status" value="1"/>
</dbReference>
<keyword evidence="4" id="KW-0443">Lipid metabolism</keyword>
<evidence type="ECO:0000256" key="2">
    <source>
        <dbReference type="ARBA" id="ARBA00022598"/>
    </source>
</evidence>
<name>A0A494XXV4_9BURK</name>
<protein>
    <submittedName>
        <fullName evidence="7">Long-chain-fatty-acid--CoA ligase</fullName>
    </submittedName>
</protein>
<dbReference type="Gene3D" id="3.40.50.12780">
    <property type="entry name" value="N-terminal domain of ligase-like"/>
    <property type="match status" value="1"/>
</dbReference>
<dbReference type="Gene3D" id="3.30.300.30">
    <property type="match status" value="1"/>
</dbReference>
<evidence type="ECO:0000313" key="7">
    <source>
        <dbReference type="EMBL" id="RKP54755.1"/>
    </source>
</evidence>
<evidence type="ECO:0000256" key="4">
    <source>
        <dbReference type="ARBA" id="ARBA00023098"/>
    </source>
</evidence>
<dbReference type="InterPro" id="IPR000873">
    <property type="entry name" value="AMP-dep_synth/lig_dom"/>
</dbReference>
<dbReference type="Pfam" id="PF13193">
    <property type="entry name" value="AMP-binding_C"/>
    <property type="match status" value="1"/>
</dbReference>
<dbReference type="PANTHER" id="PTHR43859">
    <property type="entry name" value="ACYL-ACTIVATING ENZYME"/>
    <property type="match status" value="1"/>
</dbReference>
<sequence length="559" mass="61909">MTTMPSMDRPQTLNPLAGRMMDLPLLVSEILKHTARHSGDAEIVTRRVEDNAIHRYTWRDCEHRARRLAQALARLGVRTGDRVGTLAWNTYRHLEAYYGVSGSGAVVHTINPRLFCEQLTFIVNDAQDVVVLFDVTFAELVDTLAPQCPSVRHWVAMSERAFVPPMKTPTLCYEDLLDAEDGDYAWPELDERSACGLCYTSGTTGHPKGVLYSHRSNVLHAMGSATPDGLGFSSRDVILPVVPMFHVNAWGIPYSGAMVGAKLVLPGRALDGASIYELIEGERVTFTAGVPTVWLALLMHMERSGLRFSTLQRTLVGGSALPPAMQDTFEQQYGVQAIHAWGMSETSPLATVCKLNASIAARSPDEQRATLRKQGHTIFGIDMKIVDGDGRELPWDGQAFGDLYVRGYWVCSQYMNHDASALRDGWFPTGDVATIDPDGYMQITDRSKDVIKSGGEWISSIDVENIAIAHPDVAEAACIAAHHVKWAERPLLVVVRRAGATVTRDELLRFYEGKVAKWWIPDEVVFIDEIPHTATGKILKLKLRERFADYLVQHAGAAQ</sequence>
<dbReference type="OrthoDB" id="9766486at2"/>
<evidence type="ECO:0000313" key="8">
    <source>
        <dbReference type="Proteomes" id="UP000270342"/>
    </source>
</evidence>
<dbReference type="EMBL" id="RBZU01000005">
    <property type="protein sequence ID" value="RKP54755.1"/>
    <property type="molecule type" value="Genomic_DNA"/>
</dbReference>